<protein>
    <recommendedName>
        <fullName evidence="1">Thioester reductase (TE) domain-containing protein</fullName>
    </recommendedName>
</protein>
<dbReference type="Pfam" id="PF07993">
    <property type="entry name" value="NAD_binding_4"/>
    <property type="match status" value="1"/>
</dbReference>
<dbReference type="Gene3D" id="3.40.50.720">
    <property type="entry name" value="NAD(P)-binding Rossmann-like Domain"/>
    <property type="match status" value="1"/>
</dbReference>
<evidence type="ECO:0000313" key="3">
    <source>
        <dbReference type="Proteomes" id="UP000284842"/>
    </source>
</evidence>
<keyword evidence="3" id="KW-1185">Reference proteome</keyword>
<feature type="domain" description="Thioester reductase (TE)" evidence="1">
    <location>
        <begin position="51"/>
        <end position="159"/>
    </location>
</feature>
<dbReference type="EMBL" id="NHTK01001190">
    <property type="protein sequence ID" value="PPR02100.1"/>
    <property type="molecule type" value="Genomic_DNA"/>
</dbReference>
<accession>A0A409YGG5</accession>
<name>A0A409YGG5_9AGAR</name>
<dbReference type="Proteomes" id="UP000284842">
    <property type="component" value="Unassembled WGS sequence"/>
</dbReference>
<proteinExistence type="predicted"/>
<dbReference type="InterPro" id="IPR036291">
    <property type="entry name" value="NAD(P)-bd_dom_sf"/>
</dbReference>
<dbReference type="OrthoDB" id="429813at2759"/>
<reference evidence="2 3" key="1">
    <citation type="journal article" date="2018" name="Evol. Lett.">
        <title>Horizontal gene cluster transfer increased hallucinogenic mushroom diversity.</title>
        <authorList>
            <person name="Reynolds H.T."/>
            <person name="Vijayakumar V."/>
            <person name="Gluck-Thaler E."/>
            <person name="Korotkin H.B."/>
            <person name="Matheny P.B."/>
            <person name="Slot J.C."/>
        </authorList>
    </citation>
    <scope>NUCLEOTIDE SEQUENCE [LARGE SCALE GENOMIC DNA]</scope>
    <source>
        <strain evidence="2 3">2629</strain>
    </source>
</reference>
<dbReference type="InterPro" id="IPR013120">
    <property type="entry name" value="FAR_NAD-bd"/>
</dbReference>
<evidence type="ECO:0000313" key="2">
    <source>
        <dbReference type="EMBL" id="PPR02100.1"/>
    </source>
</evidence>
<evidence type="ECO:0000259" key="1">
    <source>
        <dbReference type="Pfam" id="PF07993"/>
    </source>
</evidence>
<gene>
    <name evidence="2" type="ORF">CVT24_011234</name>
</gene>
<sequence length="481" mass="54238">MPHDDRSSRTHPTSVQDIEDLIGKYRIDPEGLKPPLTSKVRGSSDGEVVLVTGTTGSLGAYVLAYLLDNPQVIRVYAFNRPGIKAKSHLERHIQSFSDAGLNLETLNDSRLTFVEGNLETELDDRFGIDQSVYDEMHQTVTTIIHLAWPVTMKWELSKFEPSIKAACNLMKFGLTTPSSYANRQETGLNVDQRDAEILMAPKRLPLSPVKFIFSSSILTAMSWTKTTTFPEEVQANPVYALGLGYGEAKYVVQRILQETPLNSTSLLMGQLCGSRVNGSWVADHWFPRLVTRWLPIDIAAWHLTELAMCPKSRKERYPQSITMLNPRPTPLEGHVRLTIEALHKQKLVSYATIDADAMVPPSVWLERFSEGFRKINSGRNAKELKLIAPVYEELYSTASTLIIRRARLRVGGAQTTSLDSQREVGFFGPFEMENIYQWSPTFREIQAISVEDIEGWILYWKKKGLFVGVSKDGGQMIRSKL</sequence>
<comment type="caution">
    <text evidence="2">The sequence shown here is derived from an EMBL/GenBank/DDBJ whole genome shotgun (WGS) entry which is preliminary data.</text>
</comment>
<organism evidence="2 3">
    <name type="scientific">Panaeolus cyanescens</name>
    <dbReference type="NCBI Taxonomy" id="181874"/>
    <lineage>
        <taxon>Eukaryota</taxon>
        <taxon>Fungi</taxon>
        <taxon>Dikarya</taxon>
        <taxon>Basidiomycota</taxon>
        <taxon>Agaricomycotina</taxon>
        <taxon>Agaricomycetes</taxon>
        <taxon>Agaricomycetidae</taxon>
        <taxon>Agaricales</taxon>
        <taxon>Agaricineae</taxon>
        <taxon>Galeropsidaceae</taxon>
        <taxon>Panaeolus</taxon>
    </lineage>
</organism>
<dbReference type="SUPFAM" id="SSF51735">
    <property type="entry name" value="NAD(P)-binding Rossmann-fold domains"/>
    <property type="match status" value="1"/>
</dbReference>
<dbReference type="InParanoid" id="A0A409YGG5"/>
<dbReference type="AlphaFoldDB" id="A0A409YGG5"/>